<name>A0ACB5R423_9BURK</name>
<evidence type="ECO:0000313" key="2">
    <source>
        <dbReference type="Proteomes" id="UP001055013"/>
    </source>
</evidence>
<dbReference type="EMBL" id="BPUR01000034">
    <property type="protein sequence ID" value="GJH22018.1"/>
    <property type="molecule type" value="Genomic_DNA"/>
</dbReference>
<organism evidence="1 2">
    <name type="scientific">Caballeronia novacaledonica</name>
    <dbReference type="NCBI Taxonomy" id="1544861"/>
    <lineage>
        <taxon>Bacteria</taxon>
        <taxon>Pseudomonadati</taxon>
        <taxon>Pseudomonadota</taxon>
        <taxon>Betaproteobacteria</taxon>
        <taxon>Burkholderiales</taxon>
        <taxon>Burkholderiaceae</taxon>
        <taxon>Caballeronia</taxon>
    </lineage>
</organism>
<evidence type="ECO:0000313" key="1">
    <source>
        <dbReference type="EMBL" id="GJH22018.1"/>
    </source>
</evidence>
<proteinExistence type="predicted"/>
<sequence length="422" mass="44224">MSAAAAPPTRFLCASPDAARRDWLQRALADAGAVEAAPCDAAGFVARIGESAPAIVFVDFSNAGASTLAHAARDAFPGVPIVALGTLATPAPALAALRAGVRDFIDIGGPGDDVLAIAQRLIDERPLARGEPPSRHGKLTVLLGARVGVGVSTLAANLAVSLQRRGTRAGRAMALLDLGLPAADSALLLDMRCELHFVDAVRNLRRFDDTFVNTAFARHASGLALTTLPADLAEMRAISFVSAVSTLNRLRAYFDHQIVDLCGFSNTEFVGETLQAADEAWLVCDANVASAVSAMALLDALRPADENAPPAKIGLVVNKFDAALNFGADQLAQRLDLPLVGVLPERAQALGRAVNQGRLLADCAERDPYVRALAPLVARLARLHGELPDEAAHEPKARGGGRLSARAALNVAHLLPNFLRRS</sequence>
<comment type="caution">
    <text evidence="1">The sequence shown here is derived from an EMBL/GenBank/DDBJ whole genome shotgun (WGS) entry which is preliminary data.</text>
</comment>
<keyword evidence="2" id="KW-1185">Reference proteome</keyword>
<gene>
    <name evidence="1" type="ORF">CBA19CS22_35770</name>
</gene>
<reference evidence="1" key="1">
    <citation type="submission" date="2021-09" db="EMBL/GenBank/DDBJ databases">
        <title>Isolation and characterization of 3-chlorobenzoate degrading bacteria from soils in Shizuoka.</title>
        <authorList>
            <person name="Ifat A."/>
            <person name="Ogawa N."/>
            <person name="Kimbara K."/>
            <person name="Moriuchi R."/>
            <person name="Dohra H."/>
            <person name="Shintani M."/>
        </authorList>
    </citation>
    <scope>NUCLEOTIDE SEQUENCE</scope>
    <source>
        <strain evidence="1">19CS2-2</strain>
    </source>
</reference>
<protein>
    <submittedName>
        <fullName evidence="1">Fimbrial protein</fullName>
    </submittedName>
</protein>
<dbReference type="Proteomes" id="UP001055013">
    <property type="component" value="Unassembled WGS sequence"/>
</dbReference>
<accession>A0ACB5R423</accession>